<keyword evidence="2" id="KW-1133">Transmembrane helix</keyword>
<evidence type="ECO:0000256" key="2">
    <source>
        <dbReference type="SAM" id="Phobius"/>
    </source>
</evidence>
<comment type="caution">
    <text evidence="3">The sequence shown here is derived from an EMBL/GenBank/DDBJ whole genome shotgun (WGS) entry which is preliminary data.</text>
</comment>
<feature type="compositionally biased region" description="Low complexity" evidence="1">
    <location>
        <begin position="114"/>
        <end position="125"/>
    </location>
</feature>
<organism evidence="3 4">
    <name type="scientific">Streptomyces lomondensis</name>
    <dbReference type="NCBI Taxonomy" id="68229"/>
    <lineage>
        <taxon>Bacteria</taxon>
        <taxon>Bacillati</taxon>
        <taxon>Actinomycetota</taxon>
        <taxon>Actinomycetes</taxon>
        <taxon>Kitasatosporales</taxon>
        <taxon>Streptomycetaceae</taxon>
        <taxon>Streptomyces</taxon>
    </lineage>
</organism>
<keyword evidence="2" id="KW-0472">Membrane</keyword>
<name>A0ABQ2X7R9_9ACTN</name>
<dbReference type="EMBL" id="BMWC01000004">
    <property type="protein sequence ID" value="GGX03371.1"/>
    <property type="molecule type" value="Genomic_DNA"/>
</dbReference>
<evidence type="ECO:0000256" key="1">
    <source>
        <dbReference type="SAM" id="MobiDB-lite"/>
    </source>
</evidence>
<gene>
    <name evidence="3" type="ORF">GCM10010383_37070</name>
</gene>
<evidence type="ECO:0000313" key="3">
    <source>
        <dbReference type="EMBL" id="GGX03371.1"/>
    </source>
</evidence>
<evidence type="ECO:0000313" key="4">
    <source>
        <dbReference type="Proteomes" id="UP000617743"/>
    </source>
</evidence>
<keyword evidence="4" id="KW-1185">Reference proteome</keyword>
<reference evidence="4" key="1">
    <citation type="journal article" date="2019" name="Int. J. Syst. Evol. Microbiol.">
        <title>The Global Catalogue of Microorganisms (GCM) 10K type strain sequencing project: providing services to taxonomists for standard genome sequencing and annotation.</title>
        <authorList>
            <consortium name="The Broad Institute Genomics Platform"/>
            <consortium name="The Broad Institute Genome Sequencing Center for Infectious Disease"/>
            <person name="Wu L."/>
            <person name="Ma J."/>
        </authorList>
    </citation>
    <scope>NUCLEOTIDE SEQUENCE [LARGE SCALE GENOMIC DNA]</scope>
    <source>
        <strain evidence="4">JCM 4866</strain>
    </source>
</reference>
<dbReference type="Proteomes" id="UP000617743">
    <property type="component" value="Unassembled WGS sequence"/>
</dbReference>
<accession>A0ABQ2X7R9</accession>
<feature type="transmembrane region" description="Helical" evidence="2">
    <location>
        <begin position="51"/>
        <end position="69"/>
    </location>
</feature>
<protein>
    <submittedName>
        <fullName evidence="3">Uncharacterized protein</fullName>
    </submittedName>
</protein>
<feature type="compositionally biased region" description="Pro residues" evidence="1">
    <location>
        <begin position="86"/>
        <end position="96"/>
    </location>
</feature>
<sequence length="125" mass="12688">MSRSRTHHEAIEQRLREALAARADTVDSGQLRPALLPAAPSRWSLPLRRTALVLLGLAAAAACALFAVTNSTSDSPARPAGTPPHSVNPPTSPAPASPASQAPPSRGAIPERGPAPASPAATAGR</sequence>
<keyword evidence="2" id="KW-0812">Transmembrane</keyword>
<feature type="region of interest" description="Disordered" evidence="1">
    <location>
        <begin position="71"/>
        <end position="125"/>
    </location>
</feature>
<proteinExistence type="predicted"/>